<evidence type="ECO:0000259" key="2">
    <source>
        <dbReference type="Pfam" id="PF23030"/>
    </source>
</evidence>
<evidence type="ECO:0000313" key="3">
    <source>
        <dbReference type="EMBL" id="JAQ17938.1"/>
    </source>
</evidence>
<feature type="compositionally biased region" description="Pro residues" evidence="1">
    <location>
        <begin position="18"/>
        <end position="33"/>
    </location>
</feature>
<sequence length="1153" mass="128596">MKSARTSRSDGDPKYLPLQPPPAIPLLPPPEPPSKLYEDDDFDLYADIETPTPSKLAPPPEPPALLFALDGDDKDENCGEGSDEETGLVIDDRNDAYDPEMPTSPPSPTPSEVEAEEKKNEDQKRKPTNDDLSSIPYPALEDIPPPPSPPPKDRDKENDSDSECPNQGLYSKLSMQIAKGKSDSDNSDKEDDALPPPPVPPFGSLDLSVKPEKSSNQSDEQEVPDDLAMSKCTVTDTKDAENIAHVGKRDAGDSDHSENKNAQPEECSIEAKMKEICDGGESPPEVISRETSEPEFPKTEIKAVGECELSEGELEDEPSDKETTEGEDHNKEDKMKEKLVSQAVSKEDLPCQSSESDKPLSESEGRRPRKECGGSLNGSEESFPLSGKCDIDNGKHSKSRSNVDGDHENDGEPDLLELGCEEERDGLVDITDEEISNYERSWEMEDNGMQGKSAGLEGLETEAISDCEYPPGEAEKQDKAENSRPSEIVENGNKEEEGEIVTEERVPVQWKKLSKTSKERSYRGDKEVKSKEKNKEITTKKKEKRKELERYDVRKLISEKPRRKVDEFGRDISSNSRSNSRSLSRGRRSLSRSKKKRSKSRSRSKERTKERGRSRERVKERSRSKDKTRRDRSKEKRSRSRSKKRRRSRSPRKERGRSREKGSRDRKKRKKSPSLSCSSCSCSSCEREKRRSNKKLTVIVTNEEMVGKRGREKGKTKNKEKKGSSPKSRRRNSPVPSKEVFTSGDNILVSVNFKSSKSGEGSRNKESGPSSKRKKDDESRKKKDKGTKENQPVRSIVTANKKSSKKKLNTKNMKPVAIIDLEASPFRETIVSPKEVIILTDSDSEDKLPQVDNAMSVPMTGPKTPPEPLIKFNIVNNKQQQLRTMANPLLDSLMEQLEGEGDDEPNEIMHKGPNTPPEPPVPYDPFEPTKSRSPTPGPDTEMDRHMSPPPDTNQRHSPQQAQTPQTPPKLPQHVAPKTPSPLHSPPKTDNLSDKPKLQPFQPTGMDSDNDSGGGGGGGGDSPYSPGSSEGDDLFEPPMPQPGATAKSKARPLPLPVLSTKHAAPAKVSVKKRQNKSHKESSKKASSKKEIGIKLDEDQLKILDELPNSAVEMQVKDKFLKKLNRQERVVEEVKMVLKPHYAKKHVTKEEYKEI</sequence>
<dbReference type="AlphaFoldDB" id="A0A146MDR7"/>
<reference evidence="3" key="1">
    <citation type="journal article" date="2016" name="Gigascience">
        <title>De novo construction of an expanded transcriptome assembly for the western tarnished plant bug, Lygus hesperus.</title>
        <authorList>
            <person name="Tassone E.E."/>
            <person name="Geib S.M."/>
            <person name="Hall B."/>
            <person name="Fabrick J.A."/>
            <person name="Brent C.S."/>
            <person name="Hull J.J."/>
        </authorList>
    </citation>
    <scope>NUCLEOTIDE SEQUENCE</scope>
</reference>
<feature type="compositionally biased region" description="Basic and acidic residues" evidence="1">
    <location>
        <begin position="516"/>
        <end position="570"/>
    </location>
</feature>
<feature type="compositionally biased region" description="Basic and acidic residues" evidence="1">
    <location>
        <begin position="1076"/>
        <end position="1089"/>
    </location>
</feature>
<feature type="compositionally biased region" description="Pro residues" evidence="1">
    <location>
        <begin position="914"/>
        <end position="925"/>
    </location>
</feature>
<protein>
    <recommendedName>
        <fullName evidence="2">SFR19-like C-terminal domain-containing protein</fullName>
    </recommendedName>
</protein>
<feature type="compositionally biased region" description="Acidic residues" evidence="1">
    <location>
        <begin position="308"/>
        <end position="319"/>
    </location>
</feature>
<feature type="compositionally biased region" description="Basic and acidic residues" evidence="1">
    <location>
        <begin position="320"/>
        <end position="372"/>
    </location>
</feature>
<feature type="domain" description="SFR19-like C-terminal" evidence="2">
    <location>
        <begin position="1112"/>
        <end position="1153"/>
    </location>
</feature>
<feature type="compositionally biased region" description="Basic and acidic residues" evidence="1">
    <location>
        <begin position="651"/>
        <end position="663"/>
    </location>
</feature>
<name>A0A146MDR7_LYGHE</name>
<feature type="compositionally biased region" description="Basic residues" evidence="1">
    <location>
        <begin position="584"/>
        <end position="602"/>
    </location>
</feature>
<dbReference type="InterPro" id="IPR057031">
    <property type="entry name" value="SFR19-like_C"/>
</dbReference>
<evidence type="ECO:0000256" key="1">
    <source>
        <dbReference type="SAM" id="MobiDB-lite"/>
    </source>
</evidence>
<dbReference type="PANTHER" id="PTHR12618">
    <property type="entry name" value="PHD AND RING FINGER DOMAIN-CONTAINING PROTEIN 1"/>
    <property type="match status" value="1"/>
</dbReference>
<feature type="compositionally biased region" description="Basic and acidic residues" evidence="1">
    <location>
        <begin position="603"/>
        <end position="634"/>
    </location>
</feature>
<feature type="region of interest" description="Disordered" evidence="1">
    <location>
        <begin position="841"/>
        <end position="869"/>
    </location>
</feature>
<feature type="region of interest" description="Disordered" evidence="1">
    <location>
        <begin position="441"/>
        <end position="809"/>
    </location>
</feature>
<feature type="region of interest" description="Disordered" evidence="1">
    <location>
        <begin position="883"/>
        <end position="1089"/>
    </location>
</feature>
<accession>A0A146MDR7</accession>
<feature type="compositionally biased region" description="Gly residues" evidence="1">
    <location>
        <begin position="1011"/>
        <end position="1020"/>
    </location>
</feature>
<feature type="region of interest" description="Disordered" evidence="1">
    <location>
        <begin position="1"/>
        <end position="426"/>
    </location>
</feature>
<feature type="compositionally biased region" description="Basic residues" evidence="1">
    <location>
        <begin position="635"/>
        <end position="650"/>
    </location>
</feature>
<feature type="compositionally biased region" description="Acidic residues" evidence="1">
    <location>
        <begin position="897"/>
        <end position="906"/>
    </location>
</feature>
<dbReference type="Pfam" id="PF23030">
    <property type="entry name" value="SCAF11-like_C"/>
    <property type="match status" value="1"/>
</dbReference>
<feature type="compositionally biased region" description="Basic and acidic residues" evidence="1">
    <location>
        <begin position="116"/>
        <end position="129"/>
    </location>
</feature>
<feature type="compositionally biased region" description="Basic and acidic residues" evidence="1">
    <location>
        <begin position="287"/>
        <end position="305"/>
    </location>
</feature>
<feature type="compositionally biased region" description="Basic and acidic residues" evidence="1">
    <location>
        <begin position="473"/>
        <end position="484"/>
    </location>
</feature>
<dbReference type="PANTHER" id="PTHR12618:SF20">
    <property type="entry name" value="PHD AND RING FINGER DOMAIN-CONTAINING PROTEIN 1"/>
    <property type="match status" value="1"/>
</dbReference>
<organism evidence="3">
    <name type="scientific">Lygus hesperus</name>
    <name type="common">Western plant bug</name>
    <dbReference type="NCBI Taxonomy" id="30085"/>
    <lineage>
        <taxon>Eukaryota</taxon>
        <taxon>Metazoa</taxon>
        <taxon>Ecdysozoa</taxon>
        <taxon>Arthropoda</taxon>
        <taxon>Hexapoda</taxon>
        <taxon>Insecta</taxon>
        <taxon>Pterygota</taxon>
        <taxon>Neoptera</taxon>
        <taxon>Paraneoptera</taxon>
        <taxon>Hemiptera</taxon>
        <taxon>Heteroptera</taxon>
        <taxon>Panheteroptera</taxon>
        <taxon>Cimicomorpha</taxon>
        <taxon>Miridae</taxon>
        <taxon>Mirini</taxon>
        <taxon>Lygus</taxon>
    </lineage>
</organism>
<feature type="compositionally biased region" description="Low complexity" evidence="1">
    <location>
        <begin position="573"/>
        <end position="583"/>
    </location>
</feature>
<dbReference type="EMBL" id="GDHC01000691">
    <property type="protein sequence ID" value="JAQ17938.1"/>
    <property type="molecule type" value="Transcribed_RNA"/>
</dbReference>
<feature type="compositionally biased region" description="Basic and acidic residues" evidence="1">
    <location>
        <begin position="236"/>
        <end position="259"/>
    </location>
</feature>
<feature type="compositionally biased region" description="Basic and acidic residues" evidence="1">
    <location>
        <begin position="389"/>
        <end position="410"/>
    </location>
</feature>
<proteinExistence type="predicted"/>
<feature type="compositionally biased region" description="Basic and acidic residues" evidence="1">
    <location>
        <begin position="705"/>
        <end position="723"/>
    </location>
</feature>
<feature type="compositionally biased region" description="Acidic residues" evidence="1">
    <location>
        <begin position="411"/>
        <end position="426"/>
    </location>
</feature>
<dbReference type="InterPro" id="IPR047157">
    <property type="entry name" value="PHRF1/Atg35"/>
</dbReference>
<gene>
    <name evidence="3" type="ORF">g.82352</name>
</gene>
<feature type="non-terminal residue" evidence="3">
    <location>
        <position position="1153"/>
    </location>
</feature>